<dbReference type="GO" id="GO:0003676">
    <property type="term" value="F:nucleic acid binding"/>
    <property type="evidence" value="ECO:0007669"/>
    <property type="project" value="InterPro"/>
</dbReference>
<evidence type="ECO:0000313" key="5">
    <source>
        <dbReference type="EMBL" id="SEM72578.1"/>
    </source>
</evidence>
<keyword evidence="2" id="KW-0378">Hydrolase</keyword>
<dbReference type="RefSeq" id="WP_052438797.1">
    <property type="nucleotide sequence ID" value="NZ_BBPN01000016.1"/>
</dbReference>
<dbReference type="Pfam" id="PF00929">
    <property type="entry name" value="RNase_T"/>
    <property type="match status" value="1"/>
</dbReference>
<dbReference type="PANTHER" id="PTHR30231:SF4">
    <property type="entry name" value="PROTEIN NEN2"/>
    <property type="match status" value="1"/>
</dbReference>
<organism evidence="5 6">
    <name type="scientific">Streptacidiphilus jiangxiensis</name>
    <dbReference type="NCBI Taxonomy" id="235985"/>
    <lineage>
        <taxon>Bacteria</taxon>
        <taxon>Bacillati</taxon>
        <taxon>Actinomycetota</taxon>
        <taxon>Actinomycetes</taxon>
        <taxon>Kitasatosporales</taxon>
        <taxon>Streptomycetaceae</taxon>
        <taxon>Streptacidiphilus</taxon>
    </lineage>
</organism>
<accession>A0A1H8ARZ0</accession>
<dbReference type="InterPro" id="IPR012337">
    <property type="entry name" value="RNaseH-like_sf"/>
</dbReference>
<sequence length="179" mass="18716">MPRTLTTPKLAHFAVVDVESTGTDARTDRVLSVGVVLADRTGAAIETWQTLVNPGPGVDVGARHIHGIGPEDLTDAPAFAEIAPTLLGLLDGRVAVAHNTAFDLAIIDAECARIGLARAAGRTVCTLTTARKAFDGSHRLGACCERFGITLERPHEALSDAAAATELLARFIADGHVHP</sequence>
<dbReference type="InterPro" id="IPR013520">
    <property type="entry name" value="Ribonucl_H"/>
</dbReference>
<dbReference type="CDD" id="cd06127">
    <property type="entry name" value="DEDDh"/>
    <property type="match status" value="1"/>
</dbReference>
<evidence type="ECO:0000256" key="1">
    <source>
        <dbReference type="ARBA" id="ARBA00022722"/>
    </source>
</evidence>
<dbReference type="EMBL" id="FOAZ01000048">
    <property type="protein sequence ID" value="SEM72578.1"/>
    <property type="molecule type" value="Genomic_DNA"/>
</dbReference>
<dbReference type="Gene3D" id="3.30.420.10">
    <property type="entry name" value="Ribonuclease H-like superfamily/Ribonuclease H"/>
    <property type="match status" value="1"/>
</dbReference>
<dbReference type="OrthoDB" id="190275at2"/>
<protein>
    <submittedName>
        <fullName evidence="5">DNA polymerase-3 subunit epsilon</fullName>
    </submittedName>
</protein>
<dbReference type="eggNOG" id="COG0847">
    <property type="taxonomic scope" value="Bacteria"/>
</dbReference>
<dbReference type="Proteomes" id="UP000183015">
    <property type="component" value="Unassembled WGS sequence"/>
</dbReference>
<dbReference type="GO" id="GO:0005829">
    <property type="term" value="C:cytosol"/>
    <property type="evidence" value="ECO:0007669"/>
    <property type="project" value="TreeGrafter"/>
</dbReference>
<dbReference type="FunFam" id="3.30.420.10:FF:000045">
    <property type="entry name" value="3'-5' exonuclease DinG"/>
    <property type="match status" value="1"/>
</dbReference>
<dbReference type="GO" id="GO:0008408">
    <property type="term" value="F:3'-5' exonuclease activity"/>
    <property type="evidence" value="ECO:0007669"/>
    <property type="project" value="TreeGrafter"/>
</dbReference>
<dbReference type="PANTHER" id="PTHR30231">
    <property type="entry name" value="DNA POLYMERASE III SUBUNIT EPSILON"/>
    <property type="match status" value="1"/>
</dbReference>
<keyword evidence="1" id="KW-0540">Nuclease</keyword>
<proteinExistence type="predicted"/>
<reference evidence="6" key="1">
    <citation type="submission" date="2016-10" db="EMBL/GenBank/DDBJ databases">
        <authorList>
            <person name="Varghese N."/>
        </authorList>
    </citation>
    <scope>NUCLEOTIDE SEQUENCE [LARGE SCALE GENOMIC DNA]</scope>
    <source>
        <strain evidence="6">DSM 45096 / BCRC 16803 / CGMCC 4.1857 / CIP 109030 / JCM 12277 / KCTC 19219 / NBRC 100920 / 33214</strain>
    </source>
</reference>
<dbReference type="AlphaFoldDB" id="A0A1H8ARZ0"/>
<dbReference type="STRING" id="235985.SAMN05414137_14818"/>
<gene>
    <name evidence="5" type="ORF">SAMN05414137_14818</name>
</gene>
<name>A0A1H8ARZ0_STRJI</name>
<feature type="domain" description="Exonuclease" evidence="4">
    <location>
        <begin position="12"/>
        <end position="177"/>
    </location>
</feature>
<keyword evidence="6" id="KW-1185">Reference proteome</keyword>
<keyword evidence="3" id="KW-0269">Exonuclease</keyword>
<evidence type="ECO:0000313" key="6">
    <source>
        <dbReference type="Proteomes" id="UP000183015"/>
    </source>
</evidence>
<evidence type="ECO:0000256" key="2">
    <source>
        <dbReference type="ARBA" id="ARBA00022801"/>
    </source>
</evidence>
<dbReference type="SUPFAM" id="SSF53098">
    <property type="entry name" value="Ribonuclease H-like"/>
    <property type="match status" value="1"/>
</dbReference>
<dbReference type="SMART" id="SM00479">
    <property type="entry name" value="EXOIII"/>
    <property type="match status" value="1"/>
</dbReference>
<evidence type="ECO:0000256" key="3">
    <source>
        <dbReference type="ARBA" id="ARBA00022839"/>
    </source>
</evidence>
<evidence type="ECO:0000259" key="4">
    <source>
        <dbReference type="SMART" id="SM00479"/>
    </source>
</evidence>
<dbReference type="InterPro" id="IPR036397">
    <property type="entry name" value="RNaseH_sf"/>
</dbReference>